<evidence type="ECO:0000256" key="1">
    <source>
        <dbReference type="SAM" id="MobiDB-lite"/>
    </source>
</evidence>
<name>A0A6A5SEZ5_9PLEO</name>
<dbReference type="Proteomes" id="UP000800038">
    <property type="component" value="Unassembled WGS sequence"/>
</dbReference>
<feature type="region of interest" description="Disordered" evidence="1">
    <location>
        <begin position="1"/>
        <end position="28"/>
    </location>
</feature>
<keyword evidence="3" id="KW-1185">Reference proteome</keyword>
<feature type="compositionally biased region" description="Basic and acidic residues" evidence="1">
    <location>
        <begin position="124"/>
        <end position="136"/>
    </location>
</feature>
<feature type="region of interest" description="Disordered" evidence="1">
    <location>
        <begin position="180"/>
        <end position="256"/>
    </location>
</feature>
<dbReference type="OrthoDB" id="3793308at2759"/>
<evidence type="ECO:0000313" key="2">
    <source>
        <dbReference type="EMBL" id="KAF1938432.1"/>
    </source>
</evidence>
<evidence type="ECO:0000313" key="3">
    <source>
        <dbReference type="Proteomes" id="UP000800038"/>
    </source>
</evidence>
<reference evidence="2" key="1">
    <citation type="journal article" date="2020" name="Stud. Mycol.">
        <title>101 Dothideomycetes genomes: a test case for predicting lifestyles and emergence of pathogens.</title>
        <authorList>
            <person name="Haridas S."/>
            <person name="Albert R."/>
            <person name="Binder M."/>
            <person name="Bloem J."/>
            <person name="Labutti K."/>
            <person name="Salamov A."/>
            <person name="Andreopoulos B."/>
            <person name="Baker S."/>
            <person name="Barry K."/>
            <person name="Bills G."/>
            <person name="Bluhm B."/>
            <person name="Cannon C."/>
            <person name="Castanera R."/>
            <person name="Culley D."/>
            <person name="Daum C."/>
            <person name="Ezra D."/>
            <person name="Gonzalez J."/>
            <person name="Henrissat B."/>
            <person name="Kuo A."/>
            <person name="Liang C."/>
            <person name="Lipzen A."/>
            <person name="Lutzoni F."/>
            <person name="Magnuson J."/>
            <person name="Mondo S."/>
            <person name="Nolan M."/>
            <person name="Ohm R."/>
            <person name="Pangilinan J."/>
            <person name="Park H.-J."/>
            <person name="Ramirez L."/>
            <person name="Alfaro M."/>
            <person name="Sun H."/>
            <person name="Tritt A."/>
            <person name="Yoshinaga Y."/>
            <person name="Zwiers L.-H."/>
            <person name="Turgeon B."/>
            <person name="Goodwin S."/>
            <person name="Spatafora J."/>
            <person name="Crous P."/>
            <person name="Grigoriev I."/>
        </authorList>
    </citation>
    <scope>NUCLEOTIDE SEQUENCE</scope>
    <source>
        <strain evidence="2">CBS 161.51</strain>
    </source>
</reference>
<feature type="region of interest" description="Disordered" evidence="1">
    <location>
        <begin position="117"/>
        <end position="136"/>
    </location>
</feature>
<dbReference type="EMBL" id="ML976105">
    <property type="protein sequence ID" value="KAF1938432.1"/>
    <property type="molecule type" value="Genomic_DNA"/>
</dbReference>
<dbReference type="AlphaFoldDB" id="A0A6A5SEZ5"/>
<proteinExistence type="predicted"/>
<protein>
    <submittedName>
        <fullName evidence="2">Uncharacterized protein</fullName>
    </submittedName>
</protein>
<feature type="compositionally biased region" description="Basic and acidic residues" evidence="1">
    <location>
        <begin position="180"/>
        <end position="250"/>
    </location>
</feature>
<sequence>MQPNRTALSPMPDVVRAPSAPPHVSPPPPQTPEFLIIGLFALRLTKQLIEGLEYYPGRDADIVWLTNFLAPYHHEYALAKVAGARKDDYIAMYQGLVSRMKKQPRYPIRFMQINPDQSMQQARRGGEVPRPREMTDSERLDIVNFCDAAGEWGSIVPIPAREAERMIELADQRRIVDLDNRQPRVDGRQPLHEERHVRFDDRQALQDEGRPLQEDRQLRQENRNMLPEERRSPPDTRRPLPFRDDRKYFEVSDSAD</sequence>
<organism evidence="2 3">
    <name type="scientific">Clathrospora elynae</name>
    <dbReference type="NCBI Taxonomy" id="706981"/>
    <lineage>
        <taxon>Eukaryota</taxon>
        <taxon>Fungi</taxon>
        <taxon>Dikarya</taxon>
        <taxon>Ascomycota</taxon>
        <taxon>Pezizomycotina</taxon>
        <taxon>Dothideomycetes</taxon>
        <taxon>Pleosporomycetidae</taxon>
        <taxon>Pleosporales</taxon>
        <taxon>Diademaceae</taxon>
        <taxon>Clathrospora</taxon>
    </lineage>
</organism>
<feature type="compositionally biased region" description="Pro residues" evidence="1">
    <location>
        <begin position="19"/>
        <end position="28"/>
    </location>
</feature>
<gene>
    <name evidence="2" type="ORF">EJ02DRAFT_354584</name>
</gene>
<accession>A0A6A5SEZ5</accession>